<dbReference type="CDD" id="cd10509">
    <property type="entry name" value="Zn-ribbon_RPC11"/>
    <property type="match status" value="1"/>
</dbReference>
<dbReference type="SMART" id="SM00440">
    <property type="entry name" value="ZnF_C2C2"/>
    <property type="match status" value="1"/>
</dbReference>
<evidence type="ECO:0000256" key="17">
    <source>
        <dbReference type="SAM" id="Phobius"/>
    </source>
</evidence>
<evidence type="ECO:0000256" key="13">
    <source>
        <dbReference type="ARBA" id="ARBA00030609"/>
    </source>
</evidence>
<evidence type="ECO:0000256" key="14">
    <source>
        <dbReference type="ARBA" id="ARBA00048222"/>
    </source>
</evidence>
<dbReference type="GO" id="GO:0006351">
    <property type="term" value="P:DNA-templated transcription"/>
    <property type="evidence" value="ECO:0007669"/>
    <property type="project" value="InterPro"/>
</dbReference>
<keyword evidence="6 16" id="KW-0479">Metal-binding</keyword>
<evidence type="ECO:0000256" key="7">
    <source>
        <dbReference type="ARBA" id="ARBA00022771"/>
    </source>
</evidence>
<feature type="transmembrane region" description="Helical" evidence="17">
    <location>
        <begin position="530"/>
        <end position="553"/>
    </location>
</feature>
<keyword evidence="8" id="KW-0378">Hydrolase</keyword>
<dbReference type="InterPro" id="IPR001222">
    <property type="entry name" value="Znf_TFIIS"/>
</dbReference>
<evidence type="ECO:0000256" key="1">
    <source>
        <dbReference type="ARBA" id="ARBA00004123"/>
    </source>
</evidence>
<evidence type="ECO:0000313" key="20">
    <source>
        <dbReference type="Proteomes" id="UP000271087"/>
    </source>
</evidence>
<keyword evidence="17" id="KW-0472">Membrane</keyword>
<evidence type="ECO:0000256" key="4">
    <source>
        <dbReference type="ARBA" id="ARBA00015636"/>
    </source>
</evidence>
<dbReference type="InterPro" id="IPR011145">
    <property type="entry name" value="Scavenger_mRNA_decap_enz_N"/>
</dbReference>
<comment type="catalytic activity">
    <reaction evidence="14">
        <text>a 5'-end (N(7)-methyl 5'-triphosphoguanosine)-ribonucleoside in mRNA + H2O = N(7)-methyl-GMP + a 5'-end diphospho-ribonucleoside in mRNA + 2 H(+)</text>
        <dbReference type="Rhea" id="RHEA:65388"/>
        <dbReference type="Rhea" id="RHEA-COMP:17165"/>
        <dbReference type="Rhea" id="RHEA-COMP:17167"/>
        <dbReference type="ChEBI" id="CHEBI:15377"/>
        <dbReference type="ChEBI" id="CHEBI:15378"/>
        <dbReference type="ChEBI" id="CHEBI:58285"/>
        <dbReference type="ChEBI" id="CHEBI:156461"/>
        <dbReference type="ChEBI" id="CHEBI:167616"/>
        <dbReference type="EC" id="3.6.1.59"/>
    </reaction>
</comment>
<evidence type="ECO:0000256" key="8">
    <source>
        <dbReference type="ARBA" id="ARBA00022801"/>
    </source>
</evidence>
<dbReference type="InterPro" id="IPR008594">
    <property type="entry name" value="DcpS/DCS2"/>
</dbReference>
<evidence type="ECO:0000256" key="11">
    <source>
        <dbReference type="ARBA" id="ARBA00029885"/>
    </source>
</evidence>
<dbReference type="Gene3D" id="3.30.200.40">
    <property type="entry name" value="Scavenger mRNA decapping enzyme, N-terminal domain"/>
    <property type="match status" value="1"/>
</dbReference>
<organism evidence="21">
    <name type="scientific">Onchocerca ochengi</name>
    <name type="common">Filarial nematode worm</name>
    <dbReference type="NCBI Taxonomy" id="42157"/>
    <lineage>
        <taxon>Eukaryota</taxon>
        <taxon>Metazoa</taxon>
        <taxon>Ecdysozoa</taxon>
        <taxon>Nematoda</taxon>
        <taxon>Chromadorea</taxon>
        <taxon>Rhabditida</taxon>
        <taxon>Spirurina</taxon>
        <taxon>Spiruromorpha</taxon>
        <taxon>Filarioidea</taxon>
        <taxon>Onchocercidae</taxon>
        <taxon>Onchocerca</taxon>
    </lineage>
</organism>
<dbReference type="OrthoDB" id="10264956at2759"/>
<keyword evidence="16" id="KW-0240">DNA-directed RNA polymerase</keyword>
<dbReference type="WBParaSite" id="nOo.2.0.1.t00813-RA">
    <property type="protein sequence ID" value="nOo.2.0.1.t00813-RA"/>
    <property type="gene ID" value="nOo.2.0.1.g00813"/>
</dbReference>
<sequence length="620" mass="71381">MDVSMAVDGDQNNGNDTEELINMETFRFKEILAEDGSRKTAFVLLDVNDCSNQAILIVERTPFPVDKQDWNEIVSQCSLKTLSTNDIYSNHVLFPPEKFAGIKTTLINPCTEKHIAKYRDQKRYVIHETPDDYKSITLPHLEEHQFTLKWIFNLLEHKAEVDRIIFDDVDPHNGFVLAPDLKWDGENLANLYILAIIRRKGIKSIRDLTANDLPLLENICQKSYMAIKEKYGIDKHQIRAYFHYQPSFYHLHVHFIHVSYDAPASGVAMKYMLLFCPECGSSLQVEEGSNCYQFNCHNCPYIHPVTKIIRSRYYPKLKDLDEVLGGPSAWENAQITDERCPRCSGDRAYFMQLQTRSADEPMTVFYRCANSECAHRMVLQSFLSSGYMFLQFIIFYGVWIVFIGGVFIVTRLLLSRHLCSTACNMIAFAIASSLIFQLVRLYSKGMVTRKMILDKGSPLDCMSFLWFIGPLSSHSCSEYYEALQSNIFWQLNVVHVSGTLLKDILILITSMFGGALGEFLQSFISKLHWLYHIPVFVVLSLCVLLSVLAFFGYHFNLFYGLIQINFGTMKHAESTPLCDSIKQLPKKKFVECRNEEINSLLLVSELYQKAHNYAAFRKFK</sequence>
<evidence type="ECO:0000313" key="19">
    <source>
        <dbReference type="EMBL" id="VDK62892.1"/>
    </source>
</evidence>
<evidence type="ECO:0000256" key="16">
    <source>
        <dbReference type="RuleBase" id="RU003474"/>
    </source>
</evidence>
<reference evidence="19 20" key="2">
    <citation type="submission" date="2018-08" db="EMBL/GenBank/DDBJ databases">
        <authorList>
            <person name="Laetsch R D."/>
            <person name="Stevens L."/>
            <person name="Kumar S."/>
            <person name="Blaxter L. M."/>
        </authorList>
    </citation>
    <scope>NUCLEOTIDE SEQUENCE [LARGE SCALE GENOMIC DNA]</scope>
</reference>
<feature type="transmembrane region" description="Helical" evidence="17">
    <location>
        <begin position="386"/>
        <end position="413"/>
    </location>
</feature>
<feature type="transmembrane region" description="Helical" evidence="17">
    <location>
        <begin position="504"/>
        <end position="524"/>
    </location>
</feature>
<keyword evidence="7 15" id="KW-0863">Zinc-finger</keyword>
<feature type="domain" description="TFIIS-type" evidence="18">
    <location>
        <begin position="336"/>
        <end position="378"/>
    </location>
</feature>
<evidence type="ECO:0000256" key="10">
    <source>
        <dbReference type="ARBA" id="ARBA00023242"/>
    </source>
</evidence>
<dbReference type="GO" id="GO:0005634">
    <property type="term" value="C:nucleus"/>
    <property type="evidence" value="ECO:0007669"/>
    <property type="project" value="UniProtKB-SubCell"/>
</dbReference>
<evidence type="ECO:0000256" key="2">
    <source>
        <dbReference type="ARBA" id="ARBA00010208"/>
    </source>
</evidence>
<evidence type="ECO:0000313" key="21">
    <source>
        <dbReference type="WBParaSite" id="nOo.2.0.1.t00813-RA"/>
    </source>
</evidence>
<comment type="similarity">
    <text evidence="16">Belongs to the archaeal rpoM/eukaryotic RPA12/RPB9/RPC11 RNA polymerase family.</text>
</comment>
<evidence type="ECO:0000256" key="5">
    <source>
        <dbReference type="ARBA" id="ARBA00020093"/>
    </source>
</evidence>
<dbReference type="Proteomes" id="UP000271087">
    <property type="component" value="Unassembled WGS sequence"/>
</dbReference>
<keyword evidence="17" id="KW-1133">Transmembrane helix</keyword>
<evidence type="ECO:0000256" key="6">
    <source>
        <dbReference type="ARBA" id="ARBA00022723"/>
    </source>
</evidence>
<feature type="transmembrane region" description="Helical" evidence="17">
    <location>
        <begin position="425"/>
        <end position="443"/>
    </location>
</feature>
<dbReference type="PANTHER" id="PTHR12978:SF0">
    <property type="entry name" value="M7GPPPX DIPHOSPHATASE"/>
    <property type="match status" value="1"/>
</dbReference>
<dbReference type="SUPFAM" id="SSF54197">
    <property type="entry name" value="HIT-like"/>
    <property type="match status" value="1"/>
</dbReference>
<keyword evidence="10" id="KW-0539">Nucleus</keyword>
<dbReference type="InterPro" id="IPR034014">
    <property type="entry name" value="Zn_ribbon_RPC11_C"/>
</dbReference>
<dbReference type="Pfam" id="PF01096">
    <property type="entry name" value="Zn_ribbon_TFIIS"/>
    <property type="match status" value="1"/>
</dbReference>
<name>A0A182DYR1_ONCOC</name>
<comment type="subcellular location">
    <subcellularLocation>
        <location evidence="1">Nucleus</location>
    </subcellularLocation>
</comment>
<dbReference type="Pfam" id="PF11969">
    <property type="entry name" value="DcpS_C"/>
    <property type="match status" value="1"/>
</dbReference>
<evidence type="ECO:0000256" key="12">
    <source>
        <dbReference type="ARBA" id="ARBA00029985"/>
    </source>
</evidence>
<dbReference type="GO" id="GO:0008270">
    <property type="term" value="F:zinc ion binding"/>
    <property type="evidence" value="ECO:0007669"/>
    <property type="project" value="UniProtKB-KW"/>
</dbReference>
<dbReference type="SMART" id="SM00661">
    <property type="entry name" value="RPOL9"/>
    <property type="match status" value="1"/>
</dbReference>
<dbReference type="AlphaFoldDB" id="A0A182DYR1"/>
<evidence type="ECO:0000256" key="15">
    <source>
        <dbReference type="PROSITE-ProRule" id="PRU00472"/>
    </source>
</evidence>
<keyword evidence="16" id="KW-0804">Transcription</keyword>
<proteinExistence type="inferred from homology"/>
<dbReference type="EC" id="3.6.1.59" evidence="3"/>
<accession>A0A182DYR1</accession>
<dbReference type="FunFam" id="3.30.428.10:FF:000006">
    <property type="entry name" value="m7GpppX diphosphatase"/>
    <property type="match status" value="1"/>
</dbReference>
<dbReference type="GO" id="GO:0000428">
    <property type="term" value="C:DNA-directed RNA polymerase complex"/>
    <property type="evidence" value="ECO:0007669"/>
    <property type="project" value="UniProtKB-KW"/>
</dbReference>
<keyword evidence="17" id="KW-0812">Transmembrane</keyword>
<evidence type="ECO:0000256" key="3">
    <source>
        <dbReference type="ARBA" id="ARBA00012520"/>
    </source>
</evidence>
<dbReference type="Gene3D" id="3.30.428.10">
    <property type="entry name" value="HIT-like"/>
    <property type="match status" value="1"/>
</dbReference>
<dbReference type="Pfam" id="PF05652">
    <property type="entry name" value="DcpS"/>
    <property type="match status" value="1"/>
</dbReference>
<gene>
    <name evidence="19" type="ORF">NOO_LOCUS813</name>
</gene>
<reference evidence="21" key="1">
    <citation type="submission" date="2016-06" db="UniProtKB">
        <authorList>
            <consortium name="WormBaseParasite"/>
        </authorList>
    </citation>
    <scope>IDENTIFICATION</scope>
</reference>
<dbReference type="SUPFAM" id="SSF57783">
    <property type="entry name" value="Zinc beta-ribbon"/>
    <property type="match status" value="1"/>
</dbReference>
<protein>
    <recommendedName>
        <fullName evidence="5">DNA-directed RNA polymerase III subunit RPC10</fullName>
        <ecNumber evidence="3">3.6.1.59</ecNumber>
    </recommendedName>
    <alternativeName>
        <fullName evidence="13">Decapping scavenger enzyme</fullName>
    </alternativeName>
    <alternativeName>
        <fullName evidence="12">RNA polymerase III subunit C11</fullName>
    </alternativeName>
    <alternativeName>
        <fullName evidence="11">Scavenger mRNA-decapping enzyme DcpS</fullName>
    </alternativeName>
    <alternativeName>
        <fullName evidence="4">m7GpppX diphosphatase</fullName>
    </alternativeName>
</protein>
<dbReference type="GO" id="GO:0000340">
    <property type="term" value="F:RNA 7-methylguanosine cap binding"/>
    <property type="evidence" value="ECO:0007669"/>
    <property type="project" value="TreeGrafter"/>
</dbReference>
<keyword evidence="20" id="KW-1185">Reference proteome</keyword>
<dbReference type="InterPro" id="IPR036265">
    <property type="entry name" value="HIT-like_sf"/>
</dbReference>
<dbReference type="GO" id="GO:0000290">
    <property type="term" value="P:deadenylation-dependent decapping of nuclear-transcribed mRNA"/>
    <property type="evidence" value="ECO:0007669"/>
    <property type="project" value="InterPro"/>
</dbReference>
<dbReference type="PANTHER" id="PTHR12978">
    <property type="entry name" value="HISTIDINE TRIAD HIT PROTEIN MEMBER"/>
    <property type="match status" value="1"/>
</dbReference>
<dbReference type="InterPro" id="IPR001529">
    <property type="entry name" value="Zn_ribbon_RPB9"/>
</dbReference>
<dbReference type="GO" id="GO:0140932">
    <property type="term" value="F:5'-(N(7)-methyl 5'-triphosphoguanosine)-[mRNA] diphosphatase activity"/>
    <property type="evidence" value="ECO:0007669"/>
    <property type="project" value="UniProtKB-EC"/>
</dbReference>
<keyword evidence="9" id="KW-0862">Zinc</keyword>
<dbReference type="SUPFAM" id="SSF102860">
    <property type="entry name" value="mRNA decapping enzyme DcpS N-terminal domain"/>
    <property type="match status" value="1"/>
</dbReference>
<dbReference type="Gene3D" id="2.20.25.10">
    <property type="match status" value="1"/>
</dbReference>
<dbReference type="FunFam" id="2.20.25.10:FF:000051">
    <property type="entry name" value="DNA-directed RNA polymerase subunit"/>
    <property type="match status" value="1"/>
</dbReference>
<dbReference type="STRING" id="42157.A0A182DYR1"/>
<comment type="similarity">
    <text evidence="2">Belongs to the HIT family.</text>
</comment>
<dbReference type="GO" id="GO:0000932">
    <property type="term" value="C:P-body"/>
    <property type="evidence" value="ECO:0007669"/>
    <property type="project" value="TreeGrafter"/>
</dbReference>
<dbReference type="EMBL" id="UYRW01000088">
    <property type="protein sequence ID" value="VDK62892.1"/>
    <property type="molecule type" value="Genomic_DNA"/>
</dbReference>
<dbReference type="PROSITE" id="PS51133">
    <property type="entry name" value="ZF_TFIIS_2"/>
    <property type="match status" value="1"/>
</dbReference>
<evidence type="ECO:0000256" key="9">
    <source>
        <dbReference type="ARBA" id="ARBA00022833"/>
    </source>
</evidence>
<evidence type="ECO:0000259" key="18">
    <source>
        <dbReference type="PROSITE" id="PS51133"/>
    </source>
</evidence>